<feature type="domain" description="ArsA/GET3 Anion-transporting ATPase-like" evidence="1">
    <location>
        <begin position="21"/>
        <end position="291"/>
    </location>
</feature>
<protein>
    <submittedName>
        <fullName evidence="2">ArsA family ATPase</fullName>
    </submittedName>
</protein>
<dbReference type="Proteomes" id="UP001501747">
    <property type="component" value="Unassembled WGS sequence"/>
</dbReference>
<dbReference type="EMBL" id="BAABAL010000005">
    <property type="protein sequence ID" value="GAA3995178.1"/>
    <property type="molecule type" value="Genomic_DNA"/>
</dbReference>
<dbReference type="InterPro" id="IPR016300">
    <property type="entry name" value="ATPase_ArsA/GET3"/>
</dbReference>
<dbReference type="PANTHER" id="PTHR10803">
    <property type="entry name" value="ARSENICAL PUMP-DRIVING ATPASE ARSENITE-TRANSLOCATING ATPASE"/>
    <property type="match status" value="1"/>
</dbReference>
<keyword evidence="3" id="KW-1185">Reference proteome</keyword>
<dbReference type="InterPro" id="IPR027417">
    <property type="entry name" value="P-loop_NTPase"/>
</dbReference>
<gene>
    <name evidence="2" type="ORF">GCM10022247_13690</name>
</gene>
<evidence type="ECO:0000313" key="2">
    <source>
        <dbReference type="EMBL" id="GAA3995178.1"/>
    </source>
</evidence>
<dbReference type="SUPFAM" id="SSF52540">
    <property type="entry name" value="P-loop containing nucleoside triphosphate hydrolases"/>
    <property type="match status" value="1"/>
</dbReference>
<dbReference type="Gene3D" id="3.40.50.300">
    <property type="entry name" value="P-loop containing nucleotide triphosphate hydrolases"/>
    <property type="match status" value="1"/>
</dbReference>
<reference evidence="3" key="1">
    <citation type="journal article" date="2019" name="Int. J. Syst. Evol. Microbiol.">
        <title>The Global Catalogue of Microorganisms (GCM) 10K type strain sequencing project: providing services to taxonomists for standard genome sequencing and annotation.</title>
        <authorList>
            <consortium name="The Broad Institute Genomics Platform"/>
            <consortium name="The Broad Institute Genome Sequencing Center for Infectious Disease"/>
            <person name="Wu L."/>
            <person name="Ma J."/>
        </authorList>
    </citation>
    <scope>NUCLEOTIDE SEQUENCE [LARGE SCALE GENOMIC DNA]</scope>
    <source>
        <strain evidence="3">JCM 17342</strain>
    </source>
</reference>
<dbReference type="PANTHER" id="PTHR10803:SF26">
    <property type="entry name" value="ANION TRANSPORTER ATPASE-RELATED"/>
    <property type="match status" value="1"/>
</dbReference>
<accession>A0ABP7RBA4</accession>
<dbReference type="RefSeq" id="WP_344871764.1">
    <property type="nucleotide sequence ID" value="NZ_BAABAL010000005.1"/>
</dbReference>
<proteinExistence type="predicted"/>
<sequence>MSARTRPPLLDVDKLIDDPDTRILVCCGSGGVGKTTTAAALALRAASRGRHVVVLTIDPARRLAQSLGLSELSNHPRAVELGEDGGGELHAMMLDMRRTFDDMVLAHAGHQRAQQILSNPFYQTISSSFSGTQEYMAMEKLGQLVHDDQWDLVVVDTPPSRSALDFLDAPQRLSTVLDGKIIRMLSAPARAGGLGLKRLVGAGFGLFTKAVSTIIGGQLLADASAFVQAFDSMFGGFRQRAQATYELLRSPGTAFLVIAAPEPDALREASYFVDRLSGDEMPLAGLVVNRTHPVLAELPAARALAAAEDLERASSAPLASAVLRLHADRVAVADREKRTLSRFTRAHPAVALVGVPALPSDVHDLDGLREIGHRLAGE</sequence>
<organism evidence="2 3">
    <name type="scientific">Allokutzneria multivorans</name>
    <dbReference type="NCBI Taxonomy" id="1142134"/>
    <lineage>
        <taxon>Bacteria</taxon>
        <taxon>Bacillati</taxon>
        <taxon>Actinomycetota</taxon>
        <taxon>Actinomycetes</taxon>
        <taxon>Pseudonocardiales</taxon>
        <taxon>Pseudonocardiaceae</taxon>
        <taxon>Allokutzneria</taxon>
    </lineage>
</organism>
<evidence type="ECO:0000259" key="1">
    <source>
        <dbReference type="Pfam" id="PF02374"/>
    </source>
</evidence>
<name>A0ABP7RBA4_9PSEU</name>
<comment type="caution">
    <text evidence="2">The sequence shown here is derived from an EMBL/GenBank/DDBJ whole genome shotgun (WGS) entry which is preliminary data.</text>
</comment>
<dbReference type="InterPro" id="IPR025723">
    <property type="entry name" value="ArsA/GET3_ATPase-like"/>
</dbReference>
<evidence type="ECO:0000313" key="3">
    <source>
        <dbReference type="Proteomes" id="UP001501747"/>
    </source>
</evidence>
<dbReference type="Pfam" id="PF02374">
    <property type="entry name" value="ArsA_ATPase"/>
    <property type="match status" value="1"/>
</dbReference>